<proteinExistence type="predicted"/>
<protein>
    <submittedName>
        <fullName evidence="1">Uncharacterized protein</fullName>
    </submittedName>
</protein>
<evidence type="ECO:0000313" key="1">
    <source>
        <dbReference type="EMBL" id="KKN55692.1"/>
    </source>
</evidence>
<gene>
    <name evidence="1" type="ORF">LCGC14_0579940</name>
</gene>
<sequence length="52" mass="6247">MQVNNIQIKRDTDWNDREIFYCIAPDGRVLESFMLKVLAIKWAKETKDFLEN</sequence>
<accession>A0A0F9S0C6</accession>
<reference evidence="1" key="1">
    <citation type="journal article" date="2015" name="Nature">
        <title>Complex archaea that bridge the gap between prokaryotes and eukaryotes.</title>
        <authorList>
            <person name="Spang A."/>
            <person name="Saw J.H."/>
            <person name="Jorgensen S.L."/>
            <person name="Zaremba-Niedzwiedzka K."/>
            <person name="Martijn J."/>
            <person name="Lind A.E."/>
            <person name="van Eijk R."/>
            <person name="Schleper C."/>
            <person name="Guy L."/>
            <person name="Ettema T.J."/>
        </authorList>
    </citation>
    <scope>NUCLEOTIDE SEQUENCE</scope>
</reference>
<name>A0A0F9S0C6_9ZZZZ</name>
<dbReference type="EMBL" id="LAZR01000875">
    <property type="protein sequence ID" value="KKN55692.1"/>
    <property type="molecule type" value="Genomic_DNA"/>
</dbReference>
<organism evidence="1">
    <name type="scientific">marine sediment metagenome</name>
    <dbReference type="NCBI Taxonomy" id="412755"/>
    <lineage>
        <taxon>unclassified sequences</taxon>
        <taxon>metagenomes</taxon>
        <taxon>ecological metagenomes</taxon>
    </lineage>
</organism>
<dbReference type="AlphaFoldDB" id="A0A0F9S0C6"/>
<comment type="caution">
    <text evidence="1">The sequence shown here is derived from an EMBL/GenBank/DDBJ whole genome shotgun (WGS) entry which is preliminary data.</text>
</comment>